<evidence type="ECO:0000259" key="2">
    <source>
        <dbReference type="Pfam" id="PF02931"/>
    </source>
</evidence>
<organism evidence="3 4">
    <name type="scientific">Dreissena polymorpha</name>
    <name type="common">Zebra mussel</name>
    <name type="synonym">Mytilus polymorpha</name>
    <dbReference type="NCBI Taxonomy" id="45954"/>
    <lineage>
        <taxon>Eukaryota</taxon>
        <taxon>Metazoa</taxon>
        <taxon>Spiralia</taxon>
        <taxon>Lophotrochozoa</taxon>
        <taxon>Mollusca</taxon>
        <taxon>Bivalvia</taxon>
        <taxon>Autobranchia</taxon>
        <taxon>Heteroconchia</taxon>
        <taxon>Euheterodonta</taxon>
        <taxon>Imparidentia</taxon>
        <taxon>Neoheterodontei</taxon>
        <taxon>Myida</taxon>
        <taxon>Dreissenoidea</taxon>
        <taxon>Dreissenidae</taxon>
        <taxon>Dreissena</taxon>
    </lineage>
</organism>
<name>A0A9D3YCL8_DREPO</name>
<keyword evidence="1" id="KW-0732">Signal</keyword>
<evidence type="ECO:0000313" key="3">
    <source>
        <dbReference type="EMBL" id="KAH3696676.1"/>
    </source>
</evidence>
<dbReference type="GO" id="GO:0016020">
    <property type="term" value="C:membrane"/>
    <property type="evidence" value="ECO:0007669"/>
    <property type="project" value="InterPro"/>
</dbReference>
<protein>
    <recommendedName>
        <fullName evidence="2">Neurotransmitter-gated ion-channel ligand-binding domain-containing protein</fullName>
    </recommendedName>
</protein>
<feature type="signal peptide" evidence="1">
    <location>
        <begin position="1"/>
        <end position="18"/>
    </location>
</feature>
<dbReference type="OrthoDB" id="410315at2759"/>
<feature type="chain" id="PRO_5039182986" description="Neurotransmitter-gated ion-channel ligand-binding domain-containing protein" evidence="1">
    <location>
        <begin position="19"/>
        <end position="230"/>
    </location>
</feature>
<comment type="caution">
    <text evidence="3">The sequence shown here is derived from an EMBL/GenBank/DDBJ whole genome shotgun (WGS) entry which is preliminary data.</text>
</comment>
<dbReference type="Gene3D" id="2.70.170.10">
    <property type="entry name" value="Neurotransmitter-gated ion-channel ligand-binding domain"/>
    <property type="match status" value="1"/>
</dbReference>
<dbReference type="SUPFAM" id="SSF63712">
    <property type="entry name" value="Nicotinic receptor ligand binding domain-like"/>
    <property type="match status" value="1"/>
</dbReference>
<dbReference type="AlphaFoldDB" id="A0A9D3YCL8"/>
<dbReference type="Proteomes" id="UP000828390">
    <property type="component" value="Unassembled WGS sequence"/>
</dbReference>
<dbReference type="GO" id="GO:0004888">
    <property type="term" value="F:transmembrane signaling receptor activity"/>
    <property type="evidence" value="ECO:0007669"/>
    <property type="project" value="InterPro"/>
</dbReference>
<sequence>MRFLIISLVFVSVINVDANVGEKVRLVDDLFQNYHKAIEPVGPKDDPLNITHMLQIRRLVGYEDGILTLDVWETLSWEDKRLGWKPDAYSDLASLSLPTDMLWTPDVEQLFSANELLPKNTEHARRLQLFSDGTILYPTHNQIMNTYKCQENKEWVSCDLQFSPWTYDGTVINVINQDDVLNSDLLHPGKSSLHFVSASARRNVVTYACCPQPYVDVTYTVTFIKLPKSA</sequence>
<dbReference type="InterPro" id="IPR006202">
    <property type="entry name" value="Neur_chan_lig-bd"/>
</dbReference>
<dbReference type="InterPro" id="IPR036734">
    <property type="entry name" value="Neur_chan_lig-bd_sf"/>
</dbReference>
<keyword evidence="4" id="KW-1185">Reference proteome</keyword>
<accession>A0A9D3YCL8</accession>
<dbReference type="PANTHER" id="PTHR18945">
    <property type="entry name" value="NEUROTRANSMITTER GATED ION CHANNEL"/>
    <property type="match status" value="1"/>
</dbReference>
<dbReference type="EMBL" id="JAIWYP010000016">
    <property type="protein sequence ID" value="KAH3696676.1"/>
    <property type="molecule type" value="Genomic_DNA"/>
</dbReference>
<reference evidence="3" key="2">
    <citation type="submission" date="2020-11" db="EMBL/GenBank/DDBJ databases">
        <authorList>
            <person name="McCartney M.A."/>
            <person name="Auch B."/>
            <person name="Kono T."/>
            <person name="Mallez S."/>
            <person name="Becker A."/>
            <person name="Gohl D.M."/>
            <person name="Silverstein K.A.T."/>
            <person name="Koren S."/>
            <person name="Bechman K.B."/>
            <person name="Herman A."/>
            <person name="Abrahante J.E."/>
            <person name="Garbe J."/>
        </authorList>
    </citation>
    <scope>NUCLEOTIDE SEQUENCE</scope>
    <source>
        <strain evidence="3">Duluth1</strain>
        <tissue evidence="3">Whole animal</tissue>
    </source>
</reference>
<reference evidence="3" key="1">
    <citation type="journal article" date="2019" name="bioRxiv">
        <title>The Genome of the Zebra Mussel, Dreissena polymorpha: A Resource for Invasive Species Research.</title>
        <authorList>
            <person name="McCartney M.A."/>
            <person name="Auch B."/>
            <person name="Kono T."/>
            <person name="Mallez S."/>
            <person name="Zhang Y."/>
            <person name="Obille A."/>
            <person name="Becker A."/>
            <person name="Abrahante J.E."/>
            <person name="Garbe J."/>
            <person name="Badalamenti J.P."/>
            <person name="Herman A."/>
            <person name="Mangelson H."/>
            <person name="Liachko I."/>
            <person name="Sullivan S."/>
            <person name="Sone E.D."/>
            <person name="Koren S."/>
            <person name="Silverstein K.A.T."/>
            <person name="Beckman K.B."/>
            <person name="Gohl D.M."/>
        </authorList>
    </citation>
    <scope>NUCLEOTIDE SEQUENCE</scope>
    <source>
        <strain evidence="3">Duluth1</strain>
        <tissue evidence="3">Whole animal</tissue>
    </source>
</reference>
<dbReference type="InterPro" id="IPR006201">
    <property type="entry name" value="Neur_channel"/>
</dbReference>
<gene>
    <name evidence="3" type="ORF">DPMN_084152</name>
</gene>
<proteinExistence type="predicted"/>
<dbReference type="Pfam" id="PF02931">
    <property type="entry name" value="Neur_chan_LBD"/>
    <property type="match status" value="1"/>
</dbReference>
<evidence type="ECO:0000313" key="4">
    <source>
        <dbReference type="Proteomes" id="UP000828390"/>
    </source>
</evidence>
<dbReference type="GO" id="GO:0005230">
    <property type="term" value="F:extracellular ligand-gated monoatomic ion channel activity"/>
    <property type="evidence" value="ECO:0007669"/>
    <property type="project" value="InterPro"/>
</dbReference>
<feature type="domain" description="Neurotransmitter-gated ion-channel ligand-binding" evidence="2">
    <location>
        <begin position="25"/>
        <end position="223"/>
    </location>
</feature>
<evidence type="ECO:0000256" key="1">
    <source>
        <dbReference type="SAM" id="SignalP"/>
    </source>
</evidence>